<accession>A0A7C6Z5S5</accession>
<dbReference type="AlphaFoldDB" id="A0A7C6Z5S5"/>
<sequence length="93" mass="10066">MISIEFLSSIAGYVDGQVAKVVLNGSYEITSFKVKEAEQGLVNMQYVVPDGVVPIVSLIELRDSSDTVISSNEVYVPITADTIITQSIRVKEG</sequence>
<comment type="caution">
    <text evidence="1">The sequence shown here is derived from an EMBL/GenBank/DDBJ whole genome shotgun (WGS) entry which is preliminary data.</text>
</comment>
<keyword evidence="1" id="KW-0808">Transferase</keyword>
<proteinExistence type="predicted"/>
<dbReference type="Proteomes" id="UP000553059">
    <property type="component" value="Unassembled WGS sequence"/>
</dbReference>
<dbReference type="EMBL" id="DUTF01000289">
    <property type="protein sequence ID" value="HHY27702.1"/>
    <property type="molecule type" value="Genomic_DNA"/>
</dbReference>
<reference evidence="1 2" key="1">
    <citation type="journal article" date="2020" name="Biotechnol. Biofuels">
        <title>New insights from the biogas microbiome by comprehensive genome-resolved metagenomics of nearly 1600 species originating from multiple anaerobic digesters.</title>
        <authorList>
            <person name="Campanaro S."/>
            <person name="Treu L."/>
            <person name="Rodriguez-R L.M."/>
            <person name="Kovalovszki A."/>
            <person name="Ziels R.M."/>
            <person name="Maus I."/>
            <person name="Zhu X."/>
            <person name="Kougias P.G."/>
            <person name="Basile A."/>
            <person name="Luo G."/>
            <person name="Schluter A."/>
            <person name="Konstantinidis K.T."/>
            <person name="Angelidaki I."/>
        </authorList>
    </citation>
    <scope>NUCLEOTIDE SEQUENCE [LARGE SCALE GENOMIC DNA]</scope>
    <source>
        <strain evidence="1">AS05jafATM_4</strain>
    </source>
</reference>
<evidence type="ECO:0000313" key="1">
    <source>
        <dbReference type="EMBL" id="HHY27702.1"/>
    </source>
</evidence>
<dbReference type="GO" id="GO:0008168">
    <property type="term" value="F:methyltransferase activity"/>
    <property type="evidence" value="ECO:0007669"/>
    <property type="project" value="UniProtKB-KW"/>
</dbReference>
<dbReference type="GO" id="GO:0032259">
    <property type="term" value="P:methylation"/>
    <property type="evidence" value="ECO:0007669"/>
    <property type="project" value="UniProtKB-KW"/>
</dbReference>
<name>A0A7C6Z5S5_9FIRM</name>
<evidence type="ECO:0000313" key="2">
    <source>
        <dbReference type="Proteomes" id="UP000553059"/>
    </source>
</evidence>
<keyword evidence="1" id="KW-0489">Methyltransferase</keyword>
<organism evidence="1 2">
    <name type="scientific">Desulfitobacterium dehalogenans</name>
    <dbReference type="NCBI Taxonomy" id="36854"/>
    <lineage>
        <taxon>Bacteria</taxon>
        <taxon>Bacillati</taxon>
        <taxon>Bacillota</taxon>
        <taxon>Clostridia</taxon>
        <taxon>Eubacteriales</taxon>
        <taxon>Desulfitobacteriaceae</taxon>
        <taxon>Desulfitobacterium</taxon>
    </lineage>
</organism>
<gene>
    <name evidence="1" type="ORF">GX523_13345</name>
</gene>
<protein>
    <submittedName>
        <fullName evidence="1">Ketopantoate hydroxymethyltransferase</fullName>
    </submittedName>
</protein>